<accession>E4UW14</accession>
<name>E4UW14_ARTGP</name>
<reference evidence="2" key="1">
    <citation type="journal article" date="2012" name="MBio">
        <title>Comparative genome analysis of Trichophyton rubrum and related dermatophytes reveals candidate genes involved in infection.</title>
        <authorList>
            <person name="Martinez D.A."/>
            <person name="Oliver B.G."/>
            <person name="Graeser Y."/>
            <person name="Goldberg J.M."/>
            <person name="Li W."/>
            <person name="Martinez-Rossi N.M."/>
            <person name="Monod M."/>
            <person name="Shelest E."/>
            <person name="Barton R.C."/>
            <person name="Birch E."/>
            <person name="Brakhage A.A."/>
            <person name="Chen Z."/>
            <person name="Gurr S.J."/>
            <person name="Heiman D."/>
            <person name="Heitman J."/>
            <person name="Kosti I."/>
            <person name="Rossi A."/>
            <person name="Saif S."/>
            <person name="Samalova M."/>
            <person name="Saunders C.W."/>
            <person name="Shea T."/>
            <person name="Summerbell R.C."/>
            <person name="Xu J."/>
            <person name="Young S."/>
            <person name="Zeng Q."/>
            <person name="Birren B.W."/>
            <person name="Cuomo C.A."/>
            <person name="White T.C."/>
        </authorList>
    </citation>
    <scope>NUCLEOTIDE SEQUENCE [LARGE SCALE GENOMIC DNA]</scope>
    <source>
        <strain evidence="2">ATCC MYA-4604 / CBS 118893</strain>
    </source>
</reference>
<dbReference type="AlphaFoldDB" id="E4UW14"/>
<dbReference type="HOGENOM" id="CLU_2209396_0_0_1"/>
<evidence type="ECO:0000313" key="1">
    <source>
        <dbReference type="EMBL" id="EFR02462.1"/>
    </source>
</evidence>
<gene>
    <name evidence="1" type="ORF">MGYG_05455</name>
</gene>
<keyword evidence="2" id="KW-1185">Reference proteome</keyword>
<dbReference type="Proteomes" id="UP000002669">
    <property type="component" value="Unassembled WGS sequence"/>
</dbReference>
<dbReference type="InParanoid" id="E4UW14"/>
<protein>
    <submittedName>
        <fullName evidence="1">Uncharacterized protein</fullName>
    </submittedName>
</protein>
<organism evidence="2">
    <name type="scientific">Arthroderma gypseum (strain ATCC MYA-4604 / CBS 118893)</name>
    <name type="common">Microsporum gypseum</name>
    <dbReference type="NCBI Taxonomy" id="535722"/>
    <lineage>
        <taxon>Eukaryota</taxon>
        <taxon>Fungi</taxon>
        <taxon>Dikarya</taxon>
        <taxon>Ascomycota</taxon>
        <taxon>Pezizomycotina</taxon>
        <taxon>Eurotiomycetes</taxon>
        <taxon>Eurotiomycetidae</taxon>
        <taxon>Onygenales</taxon>
        <taxon>Arthrodermataceae</taxon>
        <taxon>Nannizzia</taxon>
    </lineage>
</organism>
<evidence type="ECO:0000313" key="2">
    <source>
        <dbReference type="Proteomes" id="UP000002669"/>
    </source>
</evidence>
<dbReference type="VEuPathDB" id="FungiDB:MGYG_05455"/>
<dbReference type="RefSeq" id="XP_003172873.1">
    <property type="nucleotide sequence ID" value="XM_003172825.1"/>
</dbReference>
<dbReference type="GeneID" id="10028149"/>
<sequence length="107" mass="12291">MACIVKYHSRDDPQDTSIRLKTPHIRLVHRNGQTLAEYPSSYVGARCCRYLDVCSDVVEVEVDEVAKSLVILPSAAAPPPLASLFHRQRQKSKNVNFMQIRRREERK</sequence>
<proteinExistence type="predicted"/>
<dbReference type="EMBL" id="DS989825">
    <property type="protein sequence ID" value="EFR02462.1"/>
    <property type="molecule type" value="Genomic_DNA"/>
</dbReference>